<reference evidence="2" key="1">
    <citation type="submission" date="2019-10" db="EMBL/GenBank/DDBJ databases">
        <title>Lacipirellula parvula gen. nov., sp. nov., representing a lineage of planctomycetes widespread in freshwater anoxic habitats, and description of the family Lacipirellulaceae.</title>
        <authorList>
            <person name="Dedysh S.N."/>
            <person name="Kulichevskaya I.S."/>
            <person name="Beletsky A.V."/>
            <person name="Rakitin A.L."/>
            <person name="Mardanov A.V."/>
            <person name="Ivanova A.A."/>
            <person name="Saltykova V.X."/>
            <person name="Rijpstra W.I.C."/>
            <person name="Sinninghe Damste J.S."/>
            <person name="Ravin N.V."/>
        </authorList>
    </citation>
    <scope>NUCLEOTIDE SEQUENCE [LARGE SCALE GENOMIC DNA]</scope>
    <source>
        <strain evidence="2">PX69</strain>
    </source>
</reference>
<evidence type="ECO:0000313" key="2">
    <source>
        <dbReference type="Proteomes" id="UP000326837"/>
    </source>
</evidence>
<organism evidence="1 2">
    <name type="scientific">Lacipirellula parvula</name>
    <dbReference type="NCBI Taxonomy" id="2650471"/>
    <lineage>
        <taxon>Bacteria</taxon>
        <taxon>Pseudomonadati</taxon>
        <taxon>Planctomycetota</taxon>
        <taxon>Planctomycetia</taxon>
        <taxon>Pirellulales</taxon>
        <taxon>Lacipirellulaceae</taxon>
        <taxon>Lacipirellula</taxon>
    </lineage>
</organism>
<dbReference type="EMBL" id="AP021861">
    <property type="protein sequence ID" value="BBO34734.1"/>
    <property type="molecule type" value="Genomic_DNA"/>
</dbReference>
<name>A0A5K7XD71_9BACT</name>
<keyword evidence="2" id="KW-1185">Reference proteome</keyword>
<proteinExistence type="predicted"/>
<evidence type="ECO:0000313" key="1">
    <source>
        <dbReference type="EMBL" id="BBO34734.1"/>
    </source>
</evidence>
<sequence>MSGRFLYFVGGDQRPVDFEKLAKWQLSFAIETSIENRPVSTGPSGGAGNVFMEDAPGVDAGYYPDDQTWSKMPAVEGRPELWIGYWNDRKPTPQTLKRAKLLRGPVLTLADGNEWQVPIVRRYDGAAQQWQCELPAYLAFDGTGKVGPGRPLAKYAHLWDATATIAELQFAKDAGDEAREPTQDELLAAVSALMGANYRVSLPELIALEALEETHLALIVMVAVRYESLVNWLTTVQKKSSDLPTLSGATSSDGEAA</sequence>
<accession>A0A5K7XD71</accession>
<gene>
    <name evidence="1" type="ORF">PLANPX_4346</name>
</gene>
<protein>
    <submittedName>
        <fullName evidence="1">Uncharacterized protein</fullName>
    </submittedName>
</protein>
<dbReference type="KEGG" id="lpav:PLANPX_4346"/>
<dbReference type="AlphaFoldDB" id="A0A5K7XD71"/>
<dbReference type="RefSeq" id="WP_152100257.1">
    <property type="nucleotide sequence ID" value="NZ_AP021861.1"/>
</dbReference>
<dbReference type="Proteomes" id="UP000326837">
    <property type="component" value="Chromosome"/>
</dbReference>